<proteinExistence type="predicted"/>
<dbReference type="AlphaFoldDB" id="A0A225M154"/>
<comment type="caution">
    <text evidence="2">The sequence shown here is derived from an EMBL/GenBank/DDBJ whole genome shotgun (WGS) entry which is preliminary data.</text>
</comment>
<evidence type="ECO:0000313" key="3">
    <source>
        <dbReference type="Proteomes" id="UP000214603"/>
    </source>
</evidence>
<reference evidence="3" key="1">
    <citation type="submission" date="2017-06" db="EMBL/GenBank/DDBJ databases">
        <title>Herbaspirillum phytohormonus sp. nov., isolated from the root nodule of Robinia pseudoacacia in lead-zinc mine.</title>
        <authorList>
            <person name="Fan M."/>
            <person name="Lin Y."/>
        </authorList>
    </citation>
    <scope>NUCLEOTIDE SEQUENCE [LARGE SCALE GENOMIC DNA]</scope>
    <source>
        <strain evidence="3">SC-089</strain>
    </source>
</reference>
<organism evidence="2 3">
    <name type="scientific">Candidimonas nitroreducens</name>
    <dbReference type="NCBI Taxonomy" id="683354"/>
    <lineage>
        <taxon>Bacteria</taxon>
        <taxon>Pseudomonadati</taxon>
        <taxon>Pseudomonadota</taxon>
        <taxon>Betaproteobacteria</taxon>
        <taxon>Burkholderiales</taxon>
        <taxon>Alcaligenaceae</taxon>
        <taxon>Candidimonas</taxon>
    </lineage>
</organism>
<dbReference type="Proteomes" id="UP000214603">
    <property type="component" value="Unassembled WGS sequence"/>
</dbReference>
<evidence type="ECO:0000256" key="1">
    <source>
        <dbReference type="SAM" id="MobiDB-lite"/>
    </source>
</evidence>
<sequence>MYTSRRPANEVRPWPRHGAAGKPAPKAQQETEVIDFKPKTPGNGQQAKAEAMTGSRNQRGYSS</sequence>
<gene>
    <name evidence="2" type="ORF">CEY11_23405</name>
</gene>
<feature type="region of interest" description="Disordered" evidence="1">
    <location>
        <begin position="1"/>
        <end position="63"/>
    </location>
</feature>
<evidence type="ECO:0000313" key="2">
    <source>
        <dbReference type="EMBL" id="OWT53943.1"/>
    </source>
</evidence>
<feature type="compositionally biased region" description="Polar residues" evidence="1">
    <location>
        <begin position="54"/>
        <end position="63"/>
    </location>
</feature>
<accession>A0A225M154</accession>
<dbReference type="EMBL" id="NJIH01000018">
    <property type="protein sequence ID" value="OWT53943.1"/>
    <property type="molecule type" value="Genomic_DNA"/>
</dbReference>
<keyword evidence="3" id="KW-1185">Reference proteome</keyword>
<protein>
    <submittedName>
        <fullName evidence="2">Uncharacterized protein</fullName>
    </submittedName>
</protein>
<name>A0A225M154_9BURK</name>